<name>L0IIE7_HALRX</name>
<sequence>MSGNRRKFIRNAVGSTFGIATLGSIPPLSAVEQRLWKEKLVDIQSPIDSKSKSDHDIDRGKAIHTPKHVFGTSNVRLLEVFKTDTYGWEAYLGLTGCGQSLRGEDDTWKTDDIKSNSFDVINGDDAYYPPSIDAGYRGFTPTGSESDITLPDWVNPAFDLTVSTIVAFASSNPWTGAGTAITLSAPDILASLQGEDGRSAIDGGYRVKNVFDGWTDVPSEMSHYQRINPRFGDELKQGYELNVLSRFTADGLGWPVNDITAENKFSVFIWEDDEDGVVVPRNLSLEQKREYGYIEVSDGEPENPSVRSQPEIVQRVQRLSKSLEDRELKSVMLNPPLGIK</sequence>
<dbReference type="KEGG" id="hru:Halru_3181"/>
<protein>
    <submittedName>
        <fullName evidence="1">Uncharacterized protein</fullName>
    </submittedName>
</protein>
<evidence type="ECO:0000313" key="2">
    <source>
        <dbReference type="Proteomes" id="UP000010846"/>
    </source>
</evidence>
<evidence type="ECO:0000313" key="1">
    <source>
        <dbReference type="EMBL" id="AGB17747.1"/>
    </source>
</evidence>
<dbReference type="Proteomes" id="UP000010846">
    <property type="component" value="Chromosome"/>
</dbReference>
<gene>
    <name evidence="1" type="ordered locus">Halru_3181</name>
</gene>
<dbReference type="RefSeq" id="WP_015302329.1">
    <property type="nucleotide sequence ID" value="NC_019964.1"/>
</dbReference>
<reference evidence="1" key="1">
    <citation type="submission" date="2011-09" db="EMBL/GenBank/DDBJ databases">
        <title>Complete sequence of Halovivax ruber XH-70.</title>
        <authorList>
            <consortium name="US DOE Joint Genome Institute"/>
            <person name="Lucas S."/>
            <person name="Han J."/>
            <person name="Lapidus A."/>
            <person name="Cheng J.-F."/>
            <person name="Goodwin L."/>
            <person name="Pitluck S."/>
            <person name="Peters L."/>
            <person name="Mikhailova N."/>
            <person name="Davenport K."/>
            <person name="Detter J.C."/>
            <person name="Han C."/>
            <person name="Tapia R."/>
            <person name="Land M."/>
            <person name="Hauser L."/>
            <person name="Kyrpides N."/>
            <person name="Ivanova N."/>
            <person name="Pagani I."/>
            <person name="Sproer C."/>
            <person name="Anderson I."/>
            <person name="Woyke T."/>
        </authorList>
    </citation>
    <scope>NUCLEOTIDE SEQUENCE</scope>
    <source>
        <strain evidence="1">XH-70</strain>
    </source>
</reference>
<organism evidence="1 2">
    <name type="scientific">Halovivax ruber (strain DSM 18193 / JCM 13892 / XH-70)</name>
    <dbReference type="NCBI Taxonomy" id="797302"/>
    <lineage>
        <taxon>Archaea</taxon>
        <taxon>Methanobacteriati</taxon>
        <taxon>Methanobacteriota</taxon>
        <taxon>Stenosarchaea group</taxon>
        <taxon>Halobacteria</taxon>
        <taxon>Halobacteriales</taxon>
        <taxon>Natrialbaceae</taxon>
        <taxon>Halovivax</taxon>
    </lineage>
</organism>
<dbReference type="HOGENOM" id="CLU_815360_0_0_2"/>
<dbReference type="AlphaFoldDB" id="L0IIE7"/>
<keyword evidence="2" id="KW-1185">Reference proteome</keyword>
<dbReference type="EMBL" id="CP003050">
    <property type="protein sequence ID" value="AGB17747.1"/>
    <property type="molecule type" value="Genomic_DNA"/>
</dbReference>
<proteinExistence type="predicted"/>
<accession>L0IIE7</accession>
<dbReference type="GeneID" id="14377942"/>